<organism evidence="2">
    <name type="scientific">Cacopsylla melanoneura</name>
    <dbReference type="NCBI Taxonomy" id="428564"/>
    <lineage>
        <taxon>Eukaryota</taxon>
        <taxon>Metazoa</taxon>
        <taxon>Ecdysozoa</taxon>
        <taxon>Arthropoda</taxon>
        <taxon>Hexapoda</taxon>
        <taxon>Insecta</taxon>
        <taxon>Pterygota</taxon>
        <taxon>Neoptera</taxon>
        <taxon>Paraneoptera</taxon>
        <taxon>Hemiptera</taxon>
        <taxon>Sternorrhyncha</taxon>
        <taxon>Psylloidea</taxon>
        <taxon>Psyllidae</taxon>
        <taxon>Psyllinae</taxon>
        <taxon>Cacopsylla</taxon>
    </lineage>
</organism>
<protein>
    <submittedName>
        <fullName evidence="2">Uncharacterized protein</fullName>
    </submittedName>
</protein>
<dbReference type="AlphaFoldDB" id="A0A8D8S8C1"/>
<name>A0A8D8S8C1_9HEMI</name>
<accession>A0A8D8S8C1</accession>
<evidence type="ECO:0000313" key="2">
    <source>
        <dbReference type="EMBL" id="CAG6661797.1"/>
    </source>
</evidence>
<reference evidence="2" key="1">
    <citation type="submission" date="2021-05" db="EMBL/GenBank/DDBJ databases">
        <authorList>
            <person name="Alioto T."/>
            <person name="Alioto T."/>
            <person name="Gomez Garrido J."/>
        </authorList>
    </citation>
    <scope>NUCLEOTIDE SEQUENCE</scope>
</reference>
<sequence>MFIEVFSLPRATMFMEVFSLPRATTTIPVRGHCVALTRRTYLGRKPFSGHLRRSVEVQQGASSTFLGGGEDGSLTRTDKCCLIGPRSCIRLRSQKSQEQPGRVEGGEKDCSRSHSV</sequence>
<dbReference type="EMBL" id="HBUF01200723">
    <property type="protein sequence ID" value="CAG6661797.1"/>
    <property type="molecule type" value="Transcribed_RNA"/>
</dbReference>
<feature type="region of interest" description="Disordered" evidence="1">
    <location>
        <begin position="93"/>
        <end position="116"/>
    </location>
</feature>
<evidence type="ECO:0000256" key="1">
    <source>
        <dbReference type="SAM" id="MobiDB-lite"/>
    </source>
</evidence>
<feature type="compositionally biased region" description="Basic and acidic residues" evidence="1">
    <location>
        <begin position="104"/>
        <end position="116"/>
    </location>
</feature>
<proteinExistence type="predicted"/>